<dbReference type="InterPro" id="IPR029058">
    <property type="entry name" value="AB_hydrolase_fold"/>
</dbReference>
<proteinExistence type="predicted"/>
<dbReference type="GO" id="GO:0016787">
    <property type="term" value="F:hydrolase activity"/>
    <property type="evidence" value="ECO:0007669"/>
    <property type="project" value="UniProtKB-KW"/>
</dbReference>
<name>A0ABS7PV67_9SPHN</name>
<dbReference type="InterPro" id="IPR050228">
    <property type="entry name" value="Carboxylesterase_BioH"/>
</dbReference>
<dbReference type="InterPro" id="IPR000073">
    <property type="entry name" value="AB_hydrolase_1"/>
</dbReference>
<dbReference type="PANTHER" id="PTHR43194">
    <property type="entry name" value="HYDROLASE ALPHA/BETA FOLD FAMILY"/>
    <property type="match status" value="1"/>
</dbReference>
<keyword evidence="2" id="KW-0378">Hydrolase</keyword>
<feature type="domain" description="AB hydrolase-1" evidence="1">
    <location>
        <begin position="167"/>
        <end position="238"/>
    </location>
</feature>
<dbReference type="RefSeq" id="WP_222990997.1">
    <property type="nucleotide sequence ID" value="NZ_JAINVV010000008.1"/>
</dbReference>
<reference evidence="2 3" key="1">
    <citation type="submission" date="2021-08" db="EMBL/GenBank/DDBJ databases">
        <authorList>
            <person name="Tuo L."/>
        </authorList>
    </citation>
    <scope>NUCLEOTIDE SEQUENCE [LARGE SCALE GENOMIC DNA]</scope>
    <source>
        <strain evidence="2 3">JCM 31229</strain>
    </source>
</reference>
<gene>
    <name evidence="2" type="ORF">K7G82_16410</name>
</gene>
<organism evidence="2 3">
    <name type="scientific">Sphingomonas colocasiae</name>
    <dbReference type="NCBI Taxonomy" id="1848973"/>
    <lineage>
        <taxon>Bacteria</taxon>
        <taxon>Pseudomonadati</taxon>
        <taxon>Pseudomonadota</taxon>
        <taxon>Alphaproteobacteria</taxon>
        <taxon>Sphingomonadales</taxon>
        <taxon>Sphingomonadaceae</taxon>
        <taxon>Sphingomonas</taxon>
    </lineage>
</organism>
<sequence length="274" mass="28876">MPLLPIGQSELYYEDQGEGPAIVLAHGIGGNHASWFQQVPVFAQSYRVVTFDHRGFGRSSDVEGAGRSAFVSDLLALLDRLGIEQAVLVGQSMGGGTCIAFAAGHPDRVRALVLAASLHAIAEDGPVAALMDAARAATDDLDQLDRVLDSAFRDANPVQASLYSALASFNRTDRHSLAGAWPATLAPEAVGGGKPVLFLAGTRDPLFPIEAIRQVQARVPGSFLVEVDAGHSGFFEHATEFNDSVLSFLAACGIRGRRRSAHSNAAGYVAPTQN</sequence>
<evidence type="ECO:0000313" key="3">
    <source>
        <dbReference type="Proteomes" id="UP000706039"/>
    </source>
</evidence>
<feature type="domain" description="AB hydrolase-1" evidence="1">
    <location>
        <begin position="20"/>
        <end position="131"/>
    </location>
</feature>
<evidence type="ECO:0000313" key="2">
    <source>
        <dbReference type="EMBL" id="MBY8823889.1"/>
    </source>
</evidence>
<accession>A0ABS7PV67</accession>
<dbReference type="PANTHER" id="PTHR43194:SF2">
    <property type="entry name" value="PEROXISOMAL MEMBRANE PROTEIN LPX1"/>
    <property type="match status" value="1"/>
</dbReference>
<dbReference type="Proteomes" id="UP000706039">
    <property type="component" value="Unassembled WGS sequence"/>
</dbReference>
<dbReference type="Gene3D" id="3.40.50.1820">
    <property type="entry name" value="alpha/beta hydrolase"/>
    <property type="match status" value="1"/>
</dbReference>
<dbReference type="EMBL" id="JAINVV010000008">
    <property type="protein sequence ID" value="MBY8823889.1"/>
    <property type="molecule type" value="Genomic_DNA"/>
</dbReference>
<comment type="caution">
    <text evidence="2">The sequence shown here is derived from an EMBL/GenBank/DDBJ whole genome shotgun (WGS) entry which is preliminary data.</text>
</comment>
<evidence type="ECO:0000259" key="1">
    <source>
        <dbReference type="Pfam" id="PF00561"/>
    </source>
</evidence>
<protein>
    <submittedName>
        <fullName evidence="2">Alpha/beta hydrolase</fullName>
    </submittedName>
</protein>
<dbReference type="PRINTS" id="PR00111">
    <property type="entry name" value="ABHYDROLASE"/>
</dbReference>
<dbReference type="SUPFAM" id="SSF53474">
    <property type="entry name" value="alpha/beta-Hydrolases"/>
    <property type="match status" value="1"/>
</dbReference>
<dbReference type="Pfam" id="PF00561">
    <property type="entry name" value="Abhydrolase_1"/>
    <property type="match status" value="2"/>
</dbReference>
<keyword evidence="3" id="KW-1185">Reference proteome</keyword>